<keyword evidence="5" id="KW-1185">Reference proteome</keyword>
<dbReference type="Pfam" id="PF00534">
    <property type="entry name" value="Glycos_transf_1"/>
    <property type="match status" value="1"/>
</dbReference>
<dbReference type="PANTHER" id="PTHR46401:SF2">
    <property type="entry name" value="GLYCOSYLTRANSFERASE WBBK-RELATED"/>
    <property type="match status" value="1"/>
</dbReference>
<gene>
    <name evidence="4" type="ORF">EHV15_15365</name>
</gene>
<sequence length="408" mass="46895">MRNIRSNSGETVILLLSWRDVFAPKSGGAEIFTHEMLKRSANPRLRFIHFSPRFSGAKTHEEADGVTYLRAGNTFSVIVHAMLYYWRHRKTIDFVVNQCNTHQFFTRLWVPGAKRIFFIHQLTREIWLQNLGPLLGAVGYVLEPLLLRLARKDRALTVSPSTRNDLVKLGFQPGRIQIIPEGIEFEHWPEQRFLPKQRRPTFLYVGRFVQYKGIDLAIQAFGQFKQKYPYAVLWIAGKTDKAYVQKQLRPLMEQYGLRSAEPEDRKETAREADVFFHGFVSQEKKLELMSRCHALVFPSQREGWGLTVTEAAAVGTPSIVSNTAGLVDATDFGKCGYLTIHGDVHGLAAQMQRVVENPDEYEAIRRRAHQFSRQFHFDNTGAVFGRWMDSLTKGEQHYGESGDRVYDV</sequence>
<dbReference type="GO" id="GO:0016757">
    <property type="term" value="F:glycosyltransferase activity"/>
    <property type="evidence" value="ECO:0007669"/>
    <property type="project" value="InterPro"/>
</dbReference>
<comment type="caution">
    <text evidence="4">The sequence shown here is derived from an EMBL/GenBank/DDBJ whole genome shotgun (WGS) entry which is preliminary data.</text>
</comment>
<dbReference type="Proteomes" id="UP000267017">
    <property type="component" value="Unassembled WGS sequence"/>
</dbReference>
<dbReference type="InterPro" id="IPR028098">
    <property type="entry name" value="Glyco_trans_4-like_N"/>
</dbReference>
<feature type="domain" description="Glycosyltransferase subfamily 4-like N-terminal" evidence="3">
    <location>
        <begin position="27"/>
        <end position="185"/>
    </location>
</feature>
<accession>A0A3P3U1D0</accession>
<name>A0A3P3U1D0_9BACL</name>
<dbReference type="InterPro" id="IPR001296">
    <property type="entry name" value="Glyco_trans_1"/>
</dbReference>
<evidence type="ECO:0000259" key="2">
    <source>
        <dbReference type="Pfam" id="PF00534"/>
    </source>
</evidence>
<dbReference type="AlphaFoldDB" id="A0A3P3U1D0"/>
<evidence type="ECO:0000256" key="1">
    <source>
        <dbReference type="ARBA" id="ARBA00022679"/>
    </source>
</evidence>
<proteinExistence type="predicted"/>
<dbReference type="RefSeq" id="WP_128631971.1">
    <property type="nucleotide sequence ID" value="NZ_RRCN01000001.1"/>
</dbReference>
<evidence type="ECO:0000259" key="3">
    <source>
        <dbReference type="Pfam" id="PF13439"/>
    </source>
</evidence>
<protein>
    <submittedName>
        <fullName evidence="4">Glycosyltransferase family 1 protein</fullName>
    </submittedName>
</protein>
<evidence type="ECO:0000313" key="5">
    <source>
        <dbReference type="Proteomes" id="UP000267017"/>
    </source>
</evidence>
<dbReference type="SUPFAM" id="SSF53756">
    <property type="entry name" value="UDP-Glycosyltransferase/glycogen phosphorylase"/>
    <property type="match status" value="1"/>
</dbReference>
<dbReference type="PANTHER" id="PTHR46401">
    <property type="entry name" value="GLYCOSYLTRANSFERASE WBBK-RELATED"/>
    <property type="match status" value="1"/>
</dbReference>
<dbReference type="Gene3D" id="3.40.50.2000">
    <property type="entry name" value="Glycogen Phosphorylase B"/>
    <property type="match status" value="2"/>
</dbReference>
<evidence type="ECO:0000313" key="4">
    <source>
        <dbReference type="EMBL" id="RRJ64151.1"/>
    </source>
</evidence>
<dbReference type="CDD" id="cd03801">
    <property type="entry name" value="GT4_PimA-like"/>
    <property type="match status" value="1"/>
</dbReference>
<feature type="domain" description="Glycosyl transferase family 1" evidence="2">
    <location>
        <begin position="195"/>
        <end position="369"/>
    </location>
</feature>
<reference evidence="4 5" key="1">
    <citation type="submission" date="2018-11" db="EMBL/GenBank/DDBJ databases">
        <title>Genome sequencing of Paenibacillus sp. KCOM 3021 (= ChDC PVNT-B20).</title>
        <authorList>
            <person name="Kook J.-K."/>
            <person name="Park S.-N."/>
            <person name="Lim Y.K."/>
        </authorList>
    </citation>
    <scope>NUCLEOTIDE SEQUENCE [LARGE SCALE GENOMIC DNA]</scope>
    <source>
        <strain evidence="4 5">KCOM 3021</strain>
    </source>
</reference>
<dbReference type="GO" id="GO:0009103">
    <property type="term" value="P:lipopolysaccharide biosynthetic process"/>
    <property type="evidence" value="ECO:0007669"/>
    <property type="project" value="TreeGrafter"/>
</dbReference>
<keyword evidence="1 4" id="KW-0808">Transferase</keyword>
<dbReference type="OrthoDB" id="73743at2"/>
<organism evidence="4 5">
    <name type="scientific">Paenibacillus oralis</name>
    <dbReference type="NCBI Taxonomy" id="2490856"/>
    <lineage>
        <taxon>Bacteria</taxon>
        <taxon>Bacillati</taxon>
        <taxon>Bacillota</taxon>
        <taxon>Bacilli</taxon>
        <taxon>Bacillales</taxon>
        <taxon>Paenibacillaceae</taxon>
        <taxon>Paenibacillus</taxon>
    </lineage>
</organism>
<dbReference type="Pfam" id="PF13439">
    <property type="entry name" value="Glyco_transf_4"/>
    <property type="match status" value="1"/>
</dbReference>
<dbReference type="EMBL" id="RRCN01000001">
    <property type="protein sequence ID" value="RRJ64151.1"/>
    <property type="molecule type" value="Genomic_DNA"/>
</dbReference>